<dbReference type="Proteomes" id="UP000284416">
    <property type="component" value="Unassembled WGS sequence"/>
</dbReference>
<evidence type="ECO:0000313" key="1">
    <source>
        <dbReference type="EMBL" id="RHW37333.1"/>
    </source>
</evidence>
<dbReference type="AlphaFoldDB" id="A0A417YRQ9"/>
<proteinExistence type="predicted"/>
<reference evidence="1 2" key="1">
    <citation type="journal article" date="2017" name="Int. J. Syst. Evol. Microbiol.">
        <title>Bacillus notoginsengisoli sp. nov., a novel bacterium isolated from the rhizosphere of Panax notoginseng.</title>
        <authorList>
            <person name="Zhang M.Y."/>
            <person name="Cheng J."/>
            <person name="Cai Y."/>
            <person name="Zhang T.Y."/>
            <person name="Wu Y.Y."/>
            <person name="Manikprabhu D."/>
            <person name="Li W.J."/>
            <person name="Zhang Y.X."/>
        </authorList>
    </citation>
    <scope>NUCLEOTIDE SEQUENCE [LARGE SCALE GENOMIC DNA]</scope>
    <source>
        <strain evidence="1 2">JCM 30743</strain>
    </source>
</reference>
<dbReference type="EMBL" id="QWEG01000010">
    <property type="protein sequence ID" value="RHW37333.1"/>
    <property type="molecule type" value="Genomic_DNA"/>
</dbReference>
<evidence type="ECO:0000313" key="2">
    <source>
        <dbReference type="Proteomes" id="UP000284416"/>
    </source>
</evidence>
<protein>
    <submittedName>
        <fullName evidence="1">Uncharacterized protein</fullName>
    </submittedName>
</protein>
<sequence>MIDIKCPVCRKHFKHEDKVTLDYIMRFKHKDCTLRSNDVALPLRDKGTFLEVCSRHECYHEYVVN</sequence>
<comment type="caution">
    <text evidence="1">The sequence shown here is derived from an EMBL/GenBank/DDBJ whole genome shotgun (WGS) entry which is preliminary data.</text>
</comment>
<accession>A0A417YRQ9</accession>
<organism evidence="1 2">
    <name type="scientific">Neobacillus notoginsengisoli</name>
    <dbReference type="NCBI Taxonomy" id="1578198"/>
    <lineage>
        <taxon>Bacteria</taxon>
        <taxon>Bacillati</taxon>
        <taxon>Bacillota</taxon>
        <taxon>Bacilli</taxon>
        <taxon>Bacillales</taxon>
        <taxon>Bacillaceae</taxon>
        <taxon>Neobacillus</taxon>
    </lineage>
</organism>
<keyword evidence="2" id="KW-1185">Reference proteome</keyword>
<gene>
    <name evidence="1" type="ORF">D1B31_16345</name>
</gene>
<name>A0A417YRQ9_9BACI</name>